<dbReference type="AlphaFoldDB" id="A0A239XI36"/>
<dbReference type="KEGG" id="saco:SAME_02098"/>
<dbReference type="Gene3D" id="3.20.20.70">
    <property type="entry name" value="Aldolase class I"/>
    <property type="match status" value="1"/>
</dbReference>
<organism evidence="7 8">
    <name type="scientific">Streptococcus acidominimus</name>
    <dbReference type="NCBI Taxonomy" id="1326"/>
    <lineage>
        <taxon>Bacteria</taxon>
        <taxon>Bacillati</taxon>
        <taxon>Bacillota</taxon>
        <taxon>Bacilli</taxon>
        <taxon>Lactobacillales</taxon>
        <taxon>Streptococcaceae</taxon>
        <taxon>Streptococcus</taxon>
    </lineage>
</organism>
<dbReference type="EMBL" id="LT906454">
    <property type="protein sequence ID" value="SNV45893.1"/>
    <property type="molecule type" value="Genomic_DNA"/>
</dbReference>
<evidence type="ECO:0000256" key="5">
    <source>
        <dbReference type="ARBA" id="ARBA00023002"/>
    </source>
</evidence>
<dbReference type="InterPro" id="IPR001155">
    <property type="entry name" value="OxRdtase_FMN_N"/>
</dbReference>
<protein>
    <submittedName>
        <fullName evidence="7">NADH:flavin oxidoreductase</fullName>
        <ecNumber evidence="7">1.6.99.1</ecNumber>
    </submittedName>
</protein>
<dbReference type="EC" id="1.6.99.1" evidence="7"/>
<evidence type="ECO:0000256" key="4">
    <source>
        <dbReference type="ARBA" id="ARBA00022857"/>
    </source>
</evidence>
<accession>A0A239XI36</accession>
<keyword evidence="2" id="KW-0285">Flavoprotein</keyword>
<dbReference type="GO" id="GO:0003959">
    <property type="term" value="F:NADPH dehydrogenase activity"/>
    <property type="evidence" value="ECO:0007669"/>
    <property type="project" value="UniProtKB-EC"/>
</dbReference>
<dbReference type="PANTHER" id="PTHR43303">
    <property type="entry name" value="NADPH DEHYDROGENASE C23G7.10C-RELATED"/>
    <property type="match status" value="1"/>
</dbReference>
<name>A0A239XI36_STRAI</name>
<sequence length="213" mass="24164">MTQADIERIKEAFVAAARRADQAGYDMIELHGAHGYLINQFLEPQTNHRSDSYGGTLENRFRFLKEIIESIKAVFSKPIWVRLSVTAYDETDVQNTLEDYQQIGRWLEELGVACLDISTGGLMDVRPNIPIHGGYQAPFTAKMKESLNIPVIAVGLLNSPELAEYLLQNQQADLIQVGRGLIRNTNWLAEAAEMLHDHQFKVYNNSYQRGQVR</sequence>
<dbReference type="InterPro" id="IPR013785">
    <property type="entry name" value="Aldolase_TIM"/>
</dbReference>
<dbReference type="Proteomes" id="UP000215144">
    <property type="component" value="Chromosome 1"/>
</dbReference>
<reference evidence="7 8" key="1">
    <citation type="submission" date="2017-06" db="EMBL/GenBank/DDBJ databases">
        <authorList>
            <consortium name="Pathogen Informatics"/>
        </authorList>
    </citation>
    <scope>NUCLEOTIDE SEQUENCE [LARGE SCALE GENOMIC DNA]</scope>
    <source>
        <strain evidence="7 8">NCTC11291</strain>
    </source>
</reference>
<keyword evidence="4" id="KW-0521">NADP</keyword>
<evidence type="ECO:0000256" key="1">
    <source>
        <dbReference type="ARBA" id="ARBA00001917"/>
    </source>
</evidence>
<evidence type="ECO:0000313" key="8">
    <source>
        <dbReference type="Proteomes" id="UP000215144"/>
    </source>
</evidence>
<dbReference type="GO" id="GO:0010181">
    <property type="term" value="F:FMN binding"/>
    <property type="evidence" value="ECO:0007669"/>
    <property type="project" value="InterPro"/>
</dbReference>
<dbReference type="RefSeq" id="WP_231909800.1">
    <property type="nucleotide sequence ID" value="NZ_LT906454.1"/>
</dbReference>
<comment type="cofactor">
    <cofactor evidence="1">
        <name>FMN</name>
        <dbReference type="ChEBI" id="CHEBI:58210"/>
    </cofactor>
</comment>
<dbReference type="GO" id="GO:0050661">
    <property type="term" value="F:NADP binding"/>
    <property type="evidence" value="ECO:0007669"/>
    <property type="project" value="InterPro"/>
</dbReference>
<gene>
    <name evidence="7" type="primary">namA</name>
    <name evidence="7" type="ORF">SAMEA4504048_02098</name>
</gene>
<evidence type="ECO:0000259" key="6">
    <source>
        <dbReference type="Pfam" id="PF00724"/>
    </source>
</evidence>
<evidence type="ECO:0000313" key="7">
    <source>
        <dbReference type="EMBL" id="SNV45893.1"/>
    </source>
</evidence>
<keyword evidence="5 7" id="KW-0560">Oxidoreductase</keyword>
<keyword evidence="3" id="KW-0288">FMN</keyword>
<dbReference type="InterPro" id="IPR044152">
    <property type="entry name" value="YqjM-like"/>
</dbReference>
<evidence type="ECO:0000256" key="2">
    <source>
        <dbReference type="ARBA" id="ARBA00022630"/>
    </source>
</evidence>
<proteinExistence type="predicted"/>
<dbReference type="PANTHER" id="PTHR43303:SF4">
    <property type="entry name" value="NADPH DEHYDROGENASE C23G7.10C-RELATED"/>
    <property type="match status" value="1"/>
</dbReference>
<dbReference type="Pfam" id="PF00724">
    <property type="entry name" value="Oxidored_FMN"/>
    <property type="match status" value="1"/>
</dbReference>
<dbReference type="SUPFAM" id="SSF51395">
    <property type="entry name" value="FMN-linked oxidoreductases"/>
    <property type="match status" value="1"/>
</dbReference>
<feature type="domain" description="NADH:flavin oxidoreductase/NADH oxidase N-terminal" evidence="6">
    <location>
        <begin position="1"/>
        <end position="196"/>
    </location>
</feature>
<evidence type="ECO:0000256" key="3">
    <source>
        <dbReference type="ARBA" id="ARBA00022643"/>
    </source>
</evidence>